<sequence length="110" mass="12457">MLKKLWNSYSYAIILFVLSLAASFILLLQIETPDTEKFVKVTVAEGDSLWKIAENFSSEHSLSTDQFINWVEQNNEIAAGRIFPGDEIVIPVKALDDQPYKELASSDFNE</sequence>
<dbReference type="OrthoDB" id="2679564at2"/>
<keyword evidence="1" id="KW-0812">Transmembrane</keyword>
<dbReference type="SMART" id="SM00257">
    <property type="entry name" value="LysM"/>
    <property type="match status" value="1"/>
</dbReference>
<feature type="domain" description="LysM" evidence="2">
    <location>
        <begin position="39"/>
        <end position="90"/>
    </location>
</feature>
<protein>
    <submittedName>
        <fullName evidence="3">Cell division suppressor protein YneA</fullName>
    </submittedName>
</protein>
<keyword evidence="3" id="KW-0132">Cell division</keyword>
<dbReference type="SUPFAM" id="SSF54106">
    <property type="entry name" value="LysM domain"/>
    <property type="match status" value="1"/>
</dbReference>
<name>A0A0M0GHH7_SPOGL</name>
<comment type="caution">
    <text evidence="3">The sequence shown here is derived from an EMBL/GenBank/DDBJ whole genome shotgun (WGS) entry which is preliminary data.</text>
</comment>
<dbReference type="EMBL" id="LGUF01000007">
    <property type="protein sequence ID" value="KON88891.1"/>
    <property type="molecule type" value="Genomic_DNA"/>
</dbReference>
<dbReference type="RefSeq" id="WP_053436272.1">
    <property type="nucleotide sequence ID" value="NZ_LGUF01000007.1"/>
</dbReference>
<organism evidence="3 4">
    <name type="scientific">Sporosarcina globispora</name>
    <name type="common">Bacillus globisporus</name>
    <dbReference type="NCBI Taxonomy" id="1459"/>
    <lineage>
        <taxon>Bacteria</taxon>
        <taxon>Bacillati</taxon>
        <taxon>Bacillota</taxon>
        <taxon>Bacilli</taxon>
        <taxon>Bacillales</taxon>
        <taxon>Caryophanaceae</taxon>
        <taxon>Sporosarcina</taxon>
    </lineage>
</organism>
<dbReference type="AlphaFoldDB" id="A0A0M0GHH7"/>
<dbReference type="STRING" id="1459.AF332_20195"/>
<evidence type="ECO:0000259" key="2">
    <source>
        <dbReference type="PROSITE" id="PS51782"/>
    </source>
</evidence>
<keyword evidence="1" id="KW-1133">Transmembrane helix</keyword>
<dbReference type="Proteomes" id="UP000037109">
    <property type="component" value="Unassembled WGS sequence"/>
</dbReference>
<dbReference type="CDD" id="cd00118">
    <property type="entry name" value="LysM"/>
    <property type="match status" value="1"/>
</dbReference>
<dbReference type="Gene3D" id="3.10.350.10">
    <property type="entry name" value="LysM domain"/>
    <property type="match status" value="1"/>
</dbReference>
<dbReference type="InterPro" id="IPR036779">
    <property type="entry name" value="LysM_dom_sf"/>
</dbReference>
<evidence type="ECO:0000313" key="4">
    <source>
        <dbReference type="Proteomes" id="UP000037109"/>
    </source>
</evidence>
<keyword evidence="3" id="KW-0131">Cell cycle</keyword>
<feature type="transmembrane region" description="Helical" evidence="1">
    <location>
        <begin position="6"/>
        <end position="28"/>
    </location>
</feature>
<evidence type="ECO:0000313" key="3">
    <source>
        <dbReference type="EMBL" id="KON88891.1"/>
    </source>
</evidence>
<dbReference type="PATRIC" id="fig|1459.3.peg.4453"/>
<dbReference type="Pfam" id="PF01476">
    <property type="entry name" value="LysM"/>
    <property type="match status" value="1"/>
</dbReference>
<proteinExistence type="predicted"/>
<reference evidence="4" key="1">
    <citation type="submission" date="2015-07" db="EMBL/GenBank/DDBJ databases">
        <title>Fjat-10036 dsm4.</title>
        <authorList>
            <person name="Liu B."/>
            <person name="Wang J."/>
            <person name="Zhu Y."/>
            <person name="Liu G."/>
            <person name="Chen Q."/>
            <person name="Chen Z."/>
            <person name="Lan J."/>
            <person name="Che J."/>
            <person name="Ge C."/>
            <person name="Shi H."/>
            <person name="Pan Z."/>
            <person name="Liu X."/>
        </authorList>
    </citation>
    <scope>NUCLEOTIDE SEQUENCE [LARGE SCALE GENOMIC DNA]</scope>
    <source>
        <strain evidence="4">DSM 4</strain>
    </source>
</reference>
<accession>A0A0M0GHH7</accession>
<dbReference type="GO" id="GO:0051301">
    <property type="term" value="P:cell division"/>
    <property type="evidence" value="ECO:0007669"/>
    <property type="project" value="UniProtKB-KW"/>
</dbReference>
<dbReference type="PROSITE" id="PS51782">
    <property type="entry name" value="LYSM"/>
    <property type="match status" value="1"/>
</dbReference>
<gene>
    <name evidence="3" type="ORF">AF332_20195</name>
</gene>
<evidence type="ECO:0000256" key="1">
    <source>
        <dbReference type="SAM" id="Phobius"/>
    </source>
</evidence>
<keyword evidence="4" id="KW-1185">Reference proteome</keyword>
<keyword evidence="1" id="KW-0472">Membrane</keyword>
<dbReference type="InterPro" id="IPR018392">
    <property type="entry name" value="LysM"/>
</dbReference>